<evidence type="ECO:0000256" key="3">
    <source>
        <dbReference type="ARBA" id="ARBA00022989"/>
    </source>
</evidence>
<feature type="non-terminal residue" evidence="7">
    <location>
        <position position="1"/>
    </location>
</feature>
<dbReference type="PANTHER" id="PTHR22950:SF677">
    <property type="entry name" value="AMINO ACID TRANSPORTER TRANSMEMBRANE DOMAIN-CONTAINING PROTEIN"/>
    <property type="match status" value="1"/>
</dbReference>
<dbReference type="InterPro" id="IPR013057">
    <property type="entry name" value="AA_transpt_TM"/>
</dbReference>
<dbReference type="GO" id="GO:0005774">
    <property type="term" value="C:vacuolar membrane"/>
    <property type="evidence" value="ECO:0007669"/>
    <property type="project" value="TreeGrafter"/>
</dbReference>
<dbReference type="AlphaFoldDB" id="A0A0B6Y9C6"/>
<feature type="domain" description="Amino acid transporter transmembrane" evidence="6">
    <location>
        <begin position="6"/>
        <end position="91"/>
    </location>
</feature>
<evidence type="ECO:0000256" key="2">
    <source>
        <dbReference type="ARBA" id="ARBA00022692"/>
    </source>
</evidence>
<feature type="transmembrane region" description="Helical" evidence="5">
    <location>
        <begin position="12"/>
        <end position="30"/>
    </location>
</feature>
<comment type="subcellular location">
    <subcellularLocation>
        <location evidence="1">Membrane</location>
        <topology evidence="1">Multi-pass membrane protein</topology>
    </subcellularLocation>
</comment>
<proteinExistence type="predicted"/>
<evidence type="ECO:0000256" key="4">
    <source>
        <dbReference type="ARBA" id="ARBA00023136"/>
    </source>
</evidence>
<feature type="transmembrane region" description="Helical" evidence="5">
    <location>
        <begin position="70"/>
        <end position="88"/>
    </location>
</feature>
<feature type="transmembrane region" description="Helical" evidence="5">
    <location>
        <begin position="36"/>
        <end position="58"/>
    </location>
</feature>
<organism evidence="7">
    <name type="scientific">Arion vulgaris</name>
    <dbReference type="NCBI Taxonomy" id="1028688"/>
    <lineage>
        <taxon>Eukaryota</taxon>
        <taxon>Metazoa</taxon>
        <taxon>Spiralia</taxon>
        <taxon>Lophotrochozoa</taxon>
        <taxon>Mollusca</taxon>
        <taxon>Gastropoda</taxon>
        <taxon>Heterobranchia</taxon>
        <taxon>Euthyneura</taxon>
        <taxon>Panpulmonata</taxon>
        <taxon>Eupulmonata</taxon>
        <taxon>Stylommatophora</taxon>
        <taxon>Helicina</taxon>
        <taxon>Arionoidea</taxon>
        <taxon>Arionidae</taxon>
        <taxon>Arion</taxon>
    </lineage>
</organism>
<keyword evidence="4 5" id="KW-0472">Membrane</keyword>
<evidence type="ECO:0000259" key="6">
    <source>
        <dbReference type="Pfam" id="PF01490"/>
    </source>
</evidence>
<dbReference type="PANTHER" id="PTHR22950">
    <property type="entry name" value="AMINO ACID TRANSPORTER"/>
    <property type="match status" value="1"/>
</dbReference>
<keyword evidence="3 5" id="KW-1133">Transmembrane helix</keyword>
<protein>
    <recommendedName>
        <fullName evidence="6">Amino acid transporter transmembrane domain-containing protein</fullName>
    </recommendedName>
</protein>
<name>A0A0B6Y9C6_9EUPU</name>
<dbReference type="GO" id="GO:0015179">
    <property type="term" value="F:L-amino acid transmembrane transporter activity"/>
    <property type="evidence" value="ECO:0007669"/>
    <property type="project" value="TreeGrafter"/>
</dbReference>
<accession>A0A0B6Y9C6</accession>
<reference evidence="7" key="1">
    <citation type="submission" date="2014-12" db="EMBL/GenBank/DDBJ databases">
        <title>Insight into the proteome of Arion vulgaris.</title>
        <authorList>
            <person name="Aradska J."/>
            <person name="Bulat T."/>
            <person name="Smidak R."/>
            <person name="Sarate P."/>
            <person name="Gangsoo J."/>
            <person name="Sialana F."/>
            <person name="Bilban M."/>
            <person name="Lubec G."/>
        </authorList>
    </citation>
    <scope>NUCLEOTIDE SEQUENCE</scope>
    <source>
        <tissue evidence="7">Skin</tissue>
    </source>
</reference>
<evidence type="ECO:0000256" key="5">
    <source>
        <dbReference type="SAM" id="Phobius"/>
    </source>
</evidence>
<dbReference type="EMBL" id="HACG01005924">
    <property type="protein sequence ID" value="CEK52789.1"/>
    <property type="molecule type" value="Transcribed_RNA"/>
</dbReference>
<sequence length="145" mass="15597">IPDAGKAIWKGNILRALVVLLTGMVVILILNFADLVALVGACCCTLLSFILPGLFHLCLFKGEMNLKEQVLDWLLIIIGVVGTIFGVWNSVVHISSTETASTADSLITSAKNVTESVIQFTTDVITRSVAPSHVWSLINTTTEQS</sequence>
<evidence type="ECO:0000256" key="1">
    <source>
        <dbReference type="ARBA" id="ARBA00004141"/>
    </source>
</evidence>
<evidence type="ECO:0000313" key="7">
    <source>
        <dbReference type="EMBL" id="CEK52789.1"/>
    </source>
</evidence>
<dbReference type="Pfam" id="PF01490">
    <property type="entry name" value="Aa_trans"/>
    <property type="match status" value="1"/>
</dbReference>
<keyword evidence="2 5" id="KW-0812">Transmembrane</keyword>
<gene>
    <name evidence="7" type="primary">ORF18038</name>
</gene>